<keyword evidence="6" id="KW-0793">Thylakoid</keyword>
<comment type="similarity">
    <text evidence="6">Belongs to the PsbX family. Type 1 subfamily.</text>
</comment>
<dbReference type="Gene3D" id="1.20.5.510">
    <property type="entry name" value="Single helix bin"/>
    <property type="match status" value="1"/>
</dbReference>
<evidence type="ECO:0000256" key="5">
    <source>
        <dbReference type="ARBA" id="ARBA00023276"/>
    </source>
</evidence>
<evidence type="ECO:0000256" key="1">
    <source>
        <dbReference type="ARBA" id="ARBA00022531"/>
    </source>
</evidence>
<evidence type="ECO:0000256" key="2">
    <source>
        <dbReference type="ARBA" id="ARBA00022692"/>
    </source>
</evidence>
<protein>
    <recommendedName>
        <fullName evidence="6">Photosystem II reaction center protein X</fullName>
    </recommendedName>
</protein>
<evidence type="ECO:0000256" key="4">
    <source>
        <dbReference type="ARBA" id="ARBA00023136"/>
    </source>
</evidence>
<reference evidence="7" key="1">
    <citation type="submission" date="2018-02" db="EMBL/GenBank/DDBJ databases">
        <title>The complete organellar genomes of Fucus spiralis (Fucaeae, Phaeophyceae) from California, USA.</title>
        <authorList>
            <person name="Hughey J.R."/>
        </authorList>
    </citation>
    <scope>NUCLEOTIDE SEQUENCE</scope>
</reference>
<name>A0A2R4QPT4_9PHAE</name>
<sequence>MTPSLTNFFYSLIAGGLIVVLPITLALSFVSQKDSLTRVPPKK</sequence>
<dbReference type="GO" id="GO:0042651">
    <property type="term" value="C:thylakoid membrane"/>
    <property type="evidence" value="ECO:0007669"/>
    <property type="project" value="UniProtKB-UniRule"/>
</dbReference>
<keyword evidence="5 6" id="KW-0604">Photosystem II</keyword>
<dbReference type="Pfam" id="PF06596">
    <property type="entry name" value="PsbX"/>
    <property type="match status" value="1"/>
</dbReference>
<evidence type="ECO:0000256" key="3">
    <source>
        <dbReference type="ARBA" id="ARBA00022989"/>
    </source>
</evidence>
<proteinExistence type="inferred from homology"/>
<dbReference type="EMBL" id="MG922855">
    <property type="protein sequence ID" value="AVZ00548.1"/>
    <property type="molecule type" value="Genomic_DNA"/>
</dbReference>
<dbReference type="GO" id="GO:0015979">
    <property type="term" value="P:photosynthesis"/>
    <property type="evidence" value="ECO:0007669"/>
    <property type="project" value="UniProtKB-UniRule"/>
</dbReference>
<gene>
    <name evidence="6 7" type="primary">psbX</name>
</gene>
<keyword evidence="2 6" id="KW-0812">Transmembrane</keyword>
<evidence type="ECO:0000256" key="6">
    <source>
        <dbReference type="HAMAP-Rule" id="MF_01386"/>
    </source>
</evidence>
<keyword evidence="7" id="KW-0934">Plastid</keyword>
<dbReference type="InterPro" id="IPR023431">
    <property type="entry name" value="PSII_PsbX_type_1_subfam"/>
</dbReference>
<keyword evidence="3 6" id="KW-1133">Transmembrane helix</keyword>
<feature type="transmembrane region" description="Helical" evidence="6">
    <location>
        <begin position="12"/>
        <end position="30"/>
    </location>
</feature>
<comment type="subunit">
    <text evidence="6">PSII is composed of 1 copy each of membrane proteins PsbA, PsbB, PsbC, PsbD, PsbE, PsbF, PsbH, PsbI, PsbJ, PsbK, PsbL, PsbM, PsbT, PsbX, PsbY, PsbZ, Psb30/Ycf12, at least 3 peripheral proteins of the oxygen-evolving complex and a large number of cofactors. It forms dimeric complexes.</text>
</comment>
<organism evidence="7">
    <name type="scientific">Fucus spiralis</name>
    <dbReference type="NCBI Taxonomy" id="87149"/>
    <lineage>
        <taxon>Eukaryota</taxon>
        <taxon>Sar</taxon>
        <taxon>Stramenopiles</taxon>
        <taxon>Ochrophyta</taxon>
        <taxon>PX clade</taxon>
        <taxon>Phaeophyceae</taxon>
        <taxon>Fucales</taxon>
        <taxon>Fucaceae</taxon>
        <taxon>Fucus</taxon>
    </lineage>
</organism>
<comment type="function">
    <text evidence="6">Involved in the binding and/or turnover of quinones at the Q(B) site of photosystem II (PSII). PSII is a light-driven water plastoquinone oxidoreductase, using light energy to abstract electrons from H(2)O, generating a proton gradient subsequently used for ATP formation.</text>
</comment>
<keyword evidence="1 6" id="KW-0602">Photosynthesis</keyword>
<evidence type="ECO:0000313" key="7">
    <source>
        <dbReference type="EMBL" id="AVZ00548.1"/>
    </source>
</evidence>
<accession>A0A2R4QPT4</accession>
<dbReference type="InterPro" id="IPR009518">
    <property type="entry name" value="PSII_PsbX"/>
</dbReference>
<dbReference type="GO" id="GO:0009523">
    <property type="term" value="C:photosystem II"/>
    <property type="evidence" value="ECO:0007669"/>
    <property type="project" value="UniProtKB-KW"/>
</dbReference>
<keyword evidence="4 6" id="KW-0472">Membrane</keyword>
<dbReference type="HAMAP" id="MF_01386">
    <property type="entry name" value="PSII_PsbX_1"/>
    <property type="match status" value="1"/>
</dbReference>
<geneLocation type="plastid" evidence="7"/>
<comment type="subcellular location">
    <subcellularLocation>
        <location evidence="6">Cellular thylakoid membrane</location>
        <topology evidence="6">Single-pass membrane protein</topology>
    </subcellularLocation>
</comment>
<dbReference type="AlphaFoldDB" id="A0A2R4QPT4"/>